<dbReference type="GO" id="GO:0102082">
    <property type="term" value="F:demethylrebeccamycin--D-glucose O-methyltransferase activity"/>
    <property type="evidence" value="ECO:0007669"/>
    <property type="project" value="UniProtKB-EC"/>
</dbReference>
<dbReference type="PANTHER" id="PTHR43861">
    <property type="entry name" value="TRANS-ACONITATE 2-METHYLTRANSFERASE-RELATED"/>
    <property type="match status" value="1"/>
</dbReference>
<keyword evidence="2 4" id="KW-0808">Transferase</keyword>
<dbReference type="EC" id="2.1.1.164" evidence="4"/>
<dbReference type="SUPFAM" id="SSF53335">
    <property type="entry name" value="S-adenosyl-L-methionine-dependent methyltransferases"/>
    <property type="match status" value="1"/>
</dbReference>
<dbReference type="Pfam" id="PF13649">
    <property type="entry name" value="Methyltransf_25"/>
    <property type="match status" value="1"/>
</dbReference>
<dbReference type="AlphaFoldDB" id="A0A3S4BFZ3"/>
<evidence type="ECO:0000256" key="1">
    <source>
        <dbReference type="ARBA" id="ARBA00022603"/>
    </source>
</evidence>
<dbReference type="GO" id="GO:0032259">
    <property type="term" value="P:methylation"/>
    <property type="evidence" value="ECO:0007669"/>
    <property type="project" value="UniProtKB-KW"/>
</dbReference>
<sequence>MTKNNPYPDGGNKSDHRDYLPAAGHDALLPGYDLLAGLLGMNKVYRRLIAQAEVVEGQRILEIGCGTGNLTLRVKRAHPSVEAVGSDPDPLALHRARRKARLVSGIRFDRGYAQQLPYGDAEFDRVLSSMMLHHIDNEKKPIAAQEIFRVLRPSGSLHLVDIGGDMTARDGLASRLIMHCHHAAGNLGDSIPRLLRAAGFDVAEVAAQRHVVLGRLVYYRAIRPAPASASA</sequence>
<dbReference type="Proteomes" id="UP000269998">
    <property type="component" value="Chromosome"/>
</dbReference>
<dbReference type="CDD" id="cd02440">
    <property type="entry name" value="AdoMet_MTases"/>
    <property type="match status" value="1"/>
</dbReference>
<organism evidence="4 5">
    <name type="scientific">Mycobacterium basiliense</name>
    <dbReference type="NCBI Taxonomy" id="2094119"/>
    <lineage>
        <taxon>Bacteria</taxon>
        <taxon>Bacillati</taxon>
        <taxon>Actinomycetota</taxon>
        <taxon>Actinomycetes</taxon>
        <taxon>Mycobacteriales</taxon>
        <taxon>Mycobacteriaceae</taxon>
        <taxon>Mycobacterium</taxon>
    </lineage>
</organism>
<keyword evidence="5" id="KW-1185">Reference proteome</keyword>
<gene>
    <name evidence="4" type="primary">rebM_1</name>
    <name evidence="4" type="ORF">MB901379_00922</name>
</gene>
<dbReference type="Gene3D" id="3.40.50.150">
    <property type="entry name" value="Vaccinia Virus protein VP39"/>
    <property type="match status" value="1"/>
</dbReference>
<evidence type="ECO:0000313" key="5">
    <source>
        <dbReference type="Proteomes" id="UP000269998"/>
    </source>
</evidence>
<dbReference type="RefSeq" id="WP_158015543.1">
    <property type="nucleotide sequence ID" value="NZ_CBCSKE010000004.1"/>
</dbReference>
<dbReference type="InterPro" id="IPR029063">
    <property type="entry name" value="SAM-dependent_MTases_sf"/>
</dbReference>
<reference evidence="5" key="1">
    <citation type="submission" date="2018-02" db="EMBL/GenBank/DDBJ databases">
        <authorList>
            <person name="Seth-Smith MB H."/>
            <person name="Seth-Smith H."/>
        </authorList>
    </citation>
    <scope>NUCLEOTIDE SEQUENCE [LARGE SCALE GENOMIC DNA]</scope>
</reference>
<dbReference type="EMBL" id="LR130759">
    <property type="protein sequence ID" value="VDM87383.1"/>
    <property type="molecule type" value="Genomic_DNA"/>
</dbReference>
<keyword evidence="1 4" id="KW-0489">Methyltransferase</keyword>
<evidence type="ECO:0000256" key="2">
    <source>
        <dbReference type="ARBA" id="ARBA00022679"/>
    </source>
</evidence>
<evidence type="ECO:0000313" key="4">
    <source>
        <dbReference type="EMBL" id="VDM87383.1"/>
    </source>
</evidence>
<protein>
    <submittedName>
        <fullName evidence="4">Demethylrebeccamycin-D-glucose O-methyltransferase</fullName>
        <ecNumber evidence="4">2.1.1.164</ecNumber>
    </submittedName>
</protein>
<dbReference type="PANTHER" id="PTHR43861:SF1">
    <property type="entry name" value="TRANS-ACONITATE 2-METHYLTRANSFERASE"/>
    <property type="match status" value="1"/>
</dbReference>
<proteinExistence type="predicted"/>
<feature type="domain" description="Methyltransferase" evidence="3">
    <location>
        <begin position="60"/>
        <end position="155"/>
    </location>
</feature>
<accession>A0A3S4BFZ3</accession>
<evidence type="ECO:0000259" key="3">
    <source>
        <dbReference type="Pfam" id="PF13649"/>
    </source>
</evidence>
<name>A0A3S4BFZ3_9MYCO</name>
<dbReference type="InterPro" id="IPR041698">
    <property type="entry name" value="Methyltransf_25"/>
</dbReference>
<dbReference type="KEGG" id="mbai:MB901379_00922"/>
<dbReference type="OrthoDB" id="9808140at2"/>